<feature type="coiled-coil region" evidence="1">
    <location>
        <begin position="8"/>
        <end position="35"/>
    </location>
</feature>
<accession>A0AAV7LF98</accession>
<dbReference type="EMBL" id="JANPWB010000015">
    <property type="protein sequence ID" value="KAJ1089140.1"/>
    <property type="molecule type" value="Genomic_DNA"/>
</dbReference>
<comment type="caution">
    <text evidence="2">The sequence shown here is derived from an EMBL/GenBank/DDBJ whole genome shotgun (WGS) entry which is preliminary data.</text>
</comment>
<keyword evidence="1" id="KW-0175">Coiled coil</keyword>
<sequence length="68" mass="7997">MAASWGFRRQLAQDLSNAERDLRQTETRVANQLESPSRLRQQCLHRNEAEATLSHHDFHKRMALHHAH</sequence>
<evidence type="ECO:0000256" key="1">
    <source>
        <dbReference type="SAM" id="Coils"/>
    </source>
</evidence>
<dbReference type="AlphaFoldDB" id="A0AAV7LF98"/>
<organism evidence="2 3">
    <name type="scientific">Pleurodeles waltl</name>
    <name type="common">Iberian ribbed newt</name>
    <dbReference type="NCBI Taxonomy" id="8319"/>
    <lineage>
        <taxon>Eukaryota</taxon>
        <taxon>Metazoa</taxon>
        <taxon>Chordata</taxon>
        <taxon>Craniata</taxon>
        <taxon>Vertebrata</taxon>
        <taxon>Euteleostomi</taxon>
        <taxon>Amphibia</taxon>
        <taxon>Batrachia</taxon>
        <taxon>Caudata</taxon>
        <taxon>Salamandroidea</taxon>
        <taxon>Salamandridae</taxon>
        <taxon>Pleurodelinae</taxon>
        <taxon>Pleurodeles</taxon>
    </lineage>
</organism>
<dbReference type="Proteomes" id="UP001066276">
    <property type="component" value="Chromosome 11"/>
</dbReference>
<evidence type="ECO:0000313" key="2">
    <source>
        <dbReference type="EMBL" id="KAJ1089140.1"/>
    </source>
</evidence>
<gene>
    <name evidence="2" type="ORF">NDU88_002291</name>
</gene>
<proteinExistence type="predicted"/>
<keyword evidence="3" id="KW-1185">Reference proteome</keyword>
<name>A0AAV7LF98_PLEWA</name>
<reference evidence="2" key="1">
    <citation type="journal article" date="2022" name="bioRxiv">
        <title>Sequencing and chromosome-scale assembly of the giantPleurodeles waltlgenome.</title>
        <authorList>
            <person name="Brown T."/>
            <person name="Elewa A."/>
            <person name="Iarovenko S."/>
            <person name="Subramanian E."/>
            <person name="Araus A.J."/>
            <person name="Petzold A."/>
            <person name="Susuki M."/>
            <person name="Suzuki K.-i.T."/>
            <person name="Hayashi T."/>
            <person name="Toyoda A."/>
            <person name="Oliveira C."/>
            <person name="Osipova E."/>
            <person name="Leigh N.D."/>
            <person name="Simon A."/>
            <person name="Yun M.H."/>
        </authorList>
    </citation>
    <scope>NUCLEOTIDE SEQUENCE</scope>
    <source>
        <strain evidence="2">20211129_DDA</strain>
        <tissue evidence="2">Liver</tissue>
    </source>
</reference>
<protein>
    <submittedName>
        <fullName evidence="2">Uncharacterized protein</fullName>
    </submittedName>
</protein>
<evidence type="ECO:0000313" key="3">
    <source>
        <dbReference type="Proteomes" id="UP001066276"/>
    </source>
</evidence>